<organism evidence="1 2">
    <name type="scientific">Desulfitobacterium chlororespirans DSM 11544</name>
    <dbReference type="NCBI Taxonomy" id="1121395"/>
    <lineage>
        <taxon>Bacteria</taxon>
        <taxon>Bacillati</taxon>
        <taxon>Bacillota</taxon>
        <taxon>Clostridia</taxon>
        <taxon>Eubacteriales</taxon>
        <taxon>Desulfitobacteriaceae</taxon>
        <taxon>Desulfitobacterium</taxon>
    </lineage>
</organism>
<evidence type="ECO:0000313" key="1">
    <source>
        <dbReference type="EMBL" id="SHN79728.1"/>
    </source>
</evidence>
<name>A0A1M7U9X7_9FIRM</name>
<gene>
    <name evidence="1" type="ORF">SAMN02745215_03264</name>
</gene>
<dbReference type="RefSeq" id="WP_178371719.1">
    <property type="nucleotide sequence ID" value="NZ_FRDN01000010.1"/>
</dbReference>
<keyword evidence="2" id="KW-1185">Reference proteome</keyword>
<protein>
    <submittedName>
        <fullName evidence="1">Uncharacterized protein</fullName>
    </submittedName>
</protein>
<evidence type="ECO:0000313" key="2">
    <source>
        <dbReference type="Proteomes" id="UP000184010"/>
    </source>
</evidence>
<sequence length="54" mass="5993">MNLQTPPQTTTHPQAKQKVKHPFQVVCSVCQKTISYSGKDGEVFLVKCDKCDGI</sequence>
<proteinExistence type="predicted"/>
<reference evidence="2" key="1">
    <citation type="submission" date="2016-12" db="EMBL/GenBank/DDBJ databases">
        <authorList>
            <person name="Varghese N."/>
            <person name="Submissions S."/>
        </authorList>
    </citation>
    <scope>NUCLEOTIDE SEQUENCE [LARGE SCALE GENOMIC DNA]</scope>
    <source>
        <strain evidence="2">DSM 11544</strain>
    </source>
</reference>
<dbReference type="EMBL" id="FRDN01000010">
    <property type="protein sequence ID" value="SHN79728.1"/>
    <property type="molecule type" value="Genomic_DNA"/>
</dbReference>
<accession>A0A1M7U9X7</accession>
<dbReference type="AlphaFoldDB" id="A0A1M7U9X7"/>
<dbReference type="Proteomes" id="UP000184010">
    <property type="component" value="Unassembled WGS sequence"/>
</dbReference>